<name>A0A2H1WAD1_SPOFR</name>
<sequence length="336" mass="36459">MTFPALGEARATVRLLLTKNHPVPTPAFRAGAPSALHRKVEAGKRTDHLMVSNRRRPWTVETPKALQGSGIGDWEDWEGGNWASGNLTHTTKHNASVVSRRFSVRPWYRSSRAGPAVPKHGSPTLNPLNELMDHLIVSKKALQVRYRSFGVFCEAVVSITPVEPTHSCQSKTQFSKHRFSNIPKPSNPQNASNALVTPLEFQVSLGGGDCLPSGGENHPMTSLALGEARGSVRFLLTKNHPVSTPAIQKRIAFFIRPLIHSPNASLLRCLSMLLGVNLLADTTIGTKIAKSTFHISTTSRPVAGAWSKPPVVRAPETETSSQYVPFRGVLPSASGP</sequence>
<dbReference type="AlphaFoldDB" id="A0A2H1WAD1"/>
<reference evidence="1" key="1">
    <citation type="submission" date="2016-07" db="EMBL/GenBank/DDBJ databases">
        <authorList>
            <person name="Bretaudeau A."/>
        </authorList>
    </citation>
    <scope>NUCLEOTIDE SEQUENCE</scope>
    <source>
        <strain evidence="1">Rice</strain>
        <tissue evidence="1">Whole body</tissue>
    </source>
</reference>
<protein>
    <submittedName>
        <fullName evidence="1">SFRICE_030390</fullName>
    </submittedName>
</protein>
<accession>A0A2H1WAD1</accession>
<gene>
    <name evidence="1" type="ORF">SFRICE_030390</name>
</gene>
<dbReference type="EMBL" id="ODYU01007339">
    <property type="protein sequence ID" value="SOQ50018.1"/>
    <property type="molecule type" value="Genomic_DNA"/>
</dbReference>
<organism evidence="1">
    <name type="scientific">Spodoptera frugiperda</name>
    <name type="common">Fall armyworm</name>
    <dbReference type="NCBI Taxonomy" id="7108"/>
    <lineage>
        <taxon>Eukaryota</taxon>
        <taxon>Metazoa</taxon>
        <taxon>Ecdysozoa</taxon>
        <taxon>Arthropoda</taxon>
        <taxon>Hexapoda</taxon>
        <taxon>Insecta</taxon>
        <taxon>Pterygota</taxon>
        <taxon>Neoptera</taxon>
        <taxon>Endopterygota</taxon>
        <taxon>Lepidoptera</taxon>
        <taxon>Glossata</taxon>
        <taxon>Ditrysia</taxon>
        <taxon>Noctuoidea</taxon>
        <taxon>Noctuidae</taxon>
        <taxon>Amphipyrinae</taxon>
        <taxon>Spodoptera</taxon>
    </lineage>
</organism>
<proteinExistence type="predicted"/>
<evidence type="ECO:0000313" key="1">
    <source>
        <dbReference type="EMBL" id="SOQ50018.1"/>
    </source>
</evidence>